<protein>
    <recommendedName>
        <fullName evidence="3">Type A2 lantipeptide</fullName>
    </recommendedName>
</protein>
<dbReference type="Proteomes" id="UP000028058">
    <property type="component" value="Unassembled WGS sequence"/>
</dbReference>
<reference evidence="1 2" key="1">
    <citation type="journal article" date="2014" name="Genome Announc.">
        <title>Draft Genome Sequence of Streptomyces fradiae ATCC 19609, a Strain Highly Sensitive to Antibiotics.</title>
        <authorList>
            <person name="Bekker O.B."/>
            <person name="Klimina K.M."/>
            <person name="Vatlin A.A."/>
            <person name="Zakharevich N.V."/>
            <person name="Kasianov A.S."/>
            <person name="Danilenko V.N."/>
        </authorList>
    </citation>
    <scope>NUCLEOTIDE SEQUENCE [LARGE SCALE GENOMIC DNA]</scope>
    <source>
        <strain evidence="1 2">ATCC 19609</strain>
    </source>
</reference>
<dbReference type="EMBL" id="JNAD02000018">
    <property type="protein sequence ID" value="RKM91256.1"/>
    <property type="molecule type" value="Genomic_DNA"/>
</dbReference>
<name>A0A3R7I0K0_9ACTN</name>
<proteinExistence type="predicted"/>
<organism evidence="1 2">
    <name type="scientific">Streptomyces xinghaiensis</name>
    <dbReference type="NCBI Taxonomy" id="1038928"/>
    <lineage>
        <taxon>Bacteria</taxon>
        <taxon>Bacillati</taxon>
        <taxon>Actinomycetota</taxon>
        <taxon>Actinomycetes</taxon>
        <taxon>Kitasatosporales</taxon>
        <taxon>Streptomycetaceae</taxon>
        <taxon>Streptomyces</taxon>
    </lineage>
</organism>
<accession>A0A3R7I0K0</accession>
<sequence length="69" mass="6691">MNSAHRIETADLSDAELDNVSGGLSPDASVVAGPASISGSDVLAQVGAVKDQALGAVGQYGHAGVSVSL</sequence>
<evidence type="ECO:0000313" key="2">
    <source>
        <dbReference type="Proteomes" id="UP000028058"/>
    </source>
</evidence>
<evidence type="ECO:0008006" key="3">
    <source>
        <dbReference type="Google" id="ProtNLM"/>
    </source>
</evidence>
<dbReference type="OrthoDB" id="4268112at2"/>
<keyword evidence="2" id="KW-1185">Reference proteome</keyword>
<gene>
    <name evidence="1" type="ORF">SFRA_029565</name>
</gene>
<dbReference type="RefSeq" id="WP_043463683.1">
    <property type="nucleotide sequence ID" value="NZ_CP134822.1"/>
</dbReference>
<dbReference type="AlphaFoldDB" id="A0A3R7I0K0"/>
<comment type="caution">
    <text evidence="1">The sequence shown here is derived from an EMBL/GenBank/DDBJ whole genome shotgun (WGS) entry which is preliminary data.</text>
</comment>
<evidence type="ECO:0000313" key="1">
    <source>
        <dbReference type="EMBL" id="RKM91256.1"/>
    </source>
</evidence>